<protein>
    <submittedName>
        <fullName evidence="1">Uncharacterized protein</fullName>
    </submittedName>
</protein>
<accession>A0ACC2N5X1</accession>
<organism evidence="1 2">
    <name type="scientific">Eretmocerus hayati</name>
    <dbReference type="NCBI Taxonomy" id="131215"/>
    <lineage>
        <taxon>Eukaryota</taxon>
        <taxon>Metazoa</taxon>
        <taxon>Ecdysozoa</taxon>
        <taxon>Arthropoda</taxon>
        <taxon>Hexapoda</taxon>
        <taxon>Insecta</taxon>
        <taxon>Pterygota</taxon>
        <taxon>Neoptera</taxon>
        <taxon>Endopterygota</taxon>
        <taxon>Hymenoptera</taxon>
        <taxon>Apocrita</taxon>
        <taxon>Proctotrupomorpha</taxon>
        <taxon>Chalcidoidea</taxon>
        <taxon>Aphelinidae</taxon>
        <taxon>Aphelininae</taxon>
        <taxon>Eretmocerus</taxon>
    </lineage>
</organism>
<reference evidence="1" key="1">
    <citation type="submission" date="2023-04" db="EMBL/GenBank/DDBJ databases">
        <title>A chromosome-level genome assembly of the parasitoid wasp Eretmocerus hayati.</title>
        <authorList>
            <person name="Zhong Y."/>
            <person name="Liu S."/>
            <person name="Liu Y."/>
        </authorList>
    </citation>
    <scope>NUCLEOTIDE SEQUENCE</scope>
    <source>
        <strain evidence="1">ZJU_SS_LIU_2023</strain>
    </source>
</reference>
<keyword evidence="2" id="KW-1185">Reference proteome</keyword>
<dbReference type="EMBL" id="CM056744">
    <property type="protein sequence ID" value="KAJ8666575.1"/>
    <property type="molecule type" value="Genomic_DNA"/>
</dbReference>
<proteinExistence type="predicted"/>
<sequence>MNPILWMEEAVRDFYAHIISLTREDDLIGVSIQSDHFSHGPAGISLGPVIHFRYDDFWNFISGLAESIENFVINESFVLEISFVEVPMGSGRKRKTFNIDAINQRSIISKASSDDCRLPRALVVEEASLRKQENDSEAMEDLWDAIQDWRRPAQRNAATNPEERVGVNIPECGCGYRWIQQFQAYYTQRGIVIRVFARGTLGSGEPFFFDGLKSIEEGVPSRGCINLSYDPFNRHYDTISNLIGAGSSRFYCKKCDKCYKFIDQYLCSAR</sequence>
<name>A0ACC2N5X1_9HYME</name>
<evidence type="ECO:0000313" key="2">
    <source>
        <dbReference type="Proteomes" id="UP001239111"/>
    </source>
</evidence>
<comment type="caution">
    <text evidence="1">The sequence shown here is derived from an EMBL/GenBank/DDBJ whole genome shotgun (WGS) entry which is preliminary data.</text>
</comment>
<gene>
    <name evidence="1" type="ORF">QAD02_008237</name>
</gene>
<dbReference type="Proteomes" id="UP001239111">
    <property type="component" value="Chromosome 4"/>
</dbReference>
<evidence type="ECO:0000313" key="1">
    <source>
        <dbReference type="EMBL" id="KAJ8666575.1"/>
    </source>
</evidence>